<gene>
    <name evidence="2" type="ORF">QWY13_04065</name>
</gene>
<dbReference type="Pfam" id="PF01381">
    <property type="entry name" value="HTH_3"/>
    <property type="match status" value="1"/>
</dbReference>
<reference evidence="2 3" key="1">
    <citation type="submission" date="2023-07" db="EMBL/GenBank/DDBJ databases">
        <title>Novel species in genus Planococcus.</title>
        <authorList>
            <person name="Ning S."/>
        </authorList>
    </citation>
    <scope>NUCLEOTIDE SEQUENCE [LARGE SCALE GENOMIC DNA]</scope>
    <source>
        <strain evidence="2 3">N017</strain>
    </source>
</reference>
<name>A0ABT8N9U2_9BACL</name>
<comment type="caution">
    <text evidence="2">The sequence shown here is derived from an EMBL/GenBank/DDBJ whole genome shotgun (WGS) entry which is preliminary data.</text>
</comment>
<organism evidence="2 3">
    <name type="scientific">Planococcus shenhongbingii</name>
    <dbReference type="NCBI Taxonomy" id="3058398"/>
    <lineage>
        <taxon>Bacteria</taxon>
        <taxon>Bacillati</taxon>
        <taxon>Bacillota</taxon>
        <taxon>Bacilli</taxon>
        <taxon>Bacillales</taxon>
        <taxon>Caryophanaceae</taxon>
        <taxon>Planococcus</taxon>
    </lineage>
</organism>
<dbReference type="PROSITE" id="PS50943">
    <property type="entry name" value="HTH_CROC1"/>
    <property type="match status" value="1"/>
</dbReference>
<dbReference type="SMART" id="SM00530">
    <property type="entry name" value="HTH_XRE"/>
    <property type="match status" value="1"/>
</dbReference>
<dbReference type="InterPro" id="IPR010982">
    <property type="entry name" value="Lambda_DNA-bd_dom_sf"/>
</dbReference>
<keyword evidence="3" id="KW-1185">Reference proteome</keyword>
<sequence length="180" mass="20478">MNTEIGWFIRKRRKEMGLSQEALAEKAQVSERTIRRTENAEGAGEGTLNTICEVLNISFQKLGEEDVRTPNMAIRVPNIQSSRDLAHVLINAEHIEINNHIHDGFHDDFEEEWIVDTFVEKCEDICGILNEDAPERNKVLLGILQNELDKLHKRNIGVSGSCTDSLVNTFKVANLSIYKY</sequence>
<protein>
    <submittedName>
        <fullName evidence="2">Helix-turn-helix domain-containing protein</fullName>
    </submittedName>
</protein>
<accession>A0ABT8N9U2</accession>
<dbReference type="Gene3D" id="1.10.260.40">
    <property type="entry name" value="lambda repressor-like DNA-binding domains"/>
    <property type="match status" value="1"/>
</dbReference>
<dbReference type="SUPFAM" id="SSF47413">
    <property type="entry name" value="lambda repressor-like DNA-binding domains"/>
    <property type="match status" value="1"/>
</dbReference>
<dbReference type="RefSeq" id="WP_301855123.1">
    <property type="nucleotide sequence ID" value="NZ_JAUJWU010000001.1"/>
</dbReference>
<feature type="domain" description="HTH cro/C1-type" evidence="1">
    <location>
        <begin position="9"/>
        <end position="62"/>
    </location>
</feature>
<dbReference type="CDD" id="cd00093">
    <property type="entry name" value="HTH_XRE"/>
    <property type="match status" value="1"/>
</dbReference>
<evidence type="ECO:0000313" key="2">
    <source>
        <dbReference type="EMBL" id="MDN7244661.1"/>
    </source>
</evidence>
<evidence type="ECO:0000259" key="1">
    <source>
        <dbReference type="PROSITE" id="PS50943"/>
    </source>
</evidence>
<proteinExistence type="predicted"/>
<evidence type="ECO:0000313" key="3">
    <source>
        <dbReference type="Proteomes" id="UP001172142"/>
    </source>
</evidence>
<dbReference type="Proteomes" id="UP001172142">
    <property type="component" value="Unassembled WGS sequence"/>
</dbReference>
<dbReference type="InterPro" id="IPR001387">
    <property type="entry name" value="Cro/C1-type_HTH"/>
</dbReference>
<dbReference type="EMBL" id="JAUJWU010000001">
    <property type="protein sequence ID" value="MDN7244661.1"/>
    <property type="molecule type" value="Genomic_DNA"/>
</dbReference>